<sequence>MKYGIEYRDGYLHIATSLGIYKIESYPGLRVWRKDSYEVKEWVEIDGIELSLEEGFVGIFAILEGGFFECGDKETKLYDPTKNSMNLPKDFFVLPILSNEFEDYNQISNKTGILISVWYPTKRRIIQNECQKFIRTIPIQYQNLVSGIISTKHNHQFKLIKAFKEDIRFYQLFLSNKGLAFYFLYVGDFHDLMKEDFYSNLLSWKQKAIGEALGFKSDEINILRKLDDDLLNDGIIRKFINYFRLEKYQKIFRCFDTISRSAYRFLHNMEAKEFLPDLANSFLRELNVKNIFYPYRFQVNIDYEIECITSWDHVLVYLYLEILRIIPKVVIKNLNQLDRIYRHCEYTKLLLEIYINEVTFHHEPIFKGNDCVEPILTEKELFMETYILGHCGYDYKDSILAGEYLFFRVLYPERATLALVKEGKYWIYYDLKGKQNKPVSEITWAFVKDWLDENGIYY</sequence>
<dbReference type="AlphaFoldDB" id="A0AAW5V9Z3"/>
<name>A0AAW5V9Z3_9LEPT</name>
<dbReference type="Proteomes" id="UP001209694">
    <property type="component" value="Unassembled WGS sequence"/>
</dbReference>
<comment type="caution">
    <text evidence="1">The sequence shown here is derived from an EMBL/GenBank/DDBJ whole genome shotgun (WGS) entry which is preliminary data.</text>
</comment>
<evidence type="ECO:0000313" key="1">
    <source>
        <dbReference type="EMBL" id="MCW7517148.1"/>
    </source>
</evidence>
<dbReference type="RefSeq" id="WP_265394640.1">
    <property type="nucleotide sequence ID" value="NZ_JAMQQD010000011.1"/>
</dbReference>
<proteinExistence type="predicted"/>
<dbReference type="EMBL" id="JAMQQD010000011">
    <property type="protein sequence ID" value="MCW7517148.1"/>
    <property type="molecule type" value="Genomic_DNA"/>
</dbReference>
<evidence type="ECO:0000313" key="2">
    <source>
        <dbReference type="Proteomes" id="UP001209694"/>
    </source>
</evidence>
<gene>
    <name evidence="1" type="ORF">ND810_18420</name>
</gene>
<accession>A0AAW5V9Z3</accession>
<reference evidence="1" key="1">
    <citation type="submission" date="2022-06" db="EMBL/GenBank/DDBJ databases">
        <title>Leptospira isolates from biofilms formed at urban environments.</title>
        <authorList>
            <person name="Ribeiro P.S."/>
            <person name="Sousa T."/>
            <person name="Carvalho N."/>
            <person name="Aburjaile F."/>
            <person name="Neves F."/>
            <person name="Oliveira D."/>
            <person name="Blanco L."/>
            <person name="Lima J."/>
            <person name="Costa F."/>
            <person name="Brenig B."/>
            <person name="Soares S."/>
            <person name="Ramos R."/>
            <person name="Goes-Neto A."/>
            <person name="Matiuzzi M."/>
            <person name="Azevedo V."/>
            <person name="Ristow P."/>
        </authorList>
    </citation>
    <scope>NUCLEOTIDE SEQUENCE</scope>
    <source>
        <strain evidence="1">VSF7</strain>
    </source>
</reference>
<organism evidence="1 2">
    <name type="scientific">Leptospira levettii</name>
    <dbReference type="NCBI Taxonomy" id="2023178"/>
    <lineage>
        <taxon>Bacteria</taxon>
        <taxon>Pseudomonadati</taxon>
        <taxon>Spirochaetota</taxon>
        <taxon>Spirochaetia</taxon>
        <taxon>Leptospirales</taxon>
        <taxon>Leptospiraceae</taxon>
        <taxon>Leptospira</taxon>
    </lineage>
</organism>
<protein>
    <submittedName>
        <fullName evidence="1">Uncharacterized protein</fullName>
    </submittedName>
</protein>